<dbReference type="Proteomes" id="UP000297900">
    <property type="component" value="Unassembled WGS sequence"/>
</dbReference>
<dbReference type="OrthoDB" id="277063at2"/>
<dbReference type="InterPro" id="IPR058532">
    <property type="entry name" value="YjbR/MT2646/Rv2570-like"/>
</dbReference>
<dbReference type="InterPro" id="IPR038056">
    <property type="entry name" value="YjbR-like_sf"/>
</dbReference>
<evidence type="ECO:0000313" key="1">
    <source>
        <dbReference type="EMBL" id="TFE22594.1"/>
    </source>
</evidence>
<dbReference type="RefSeq" id="WP_135154334.1">
    <property type="nucleotide sequence ID" value="NZ_SOMN01000045.1"/>
</dbReference>
<sequence length="127" mass="14749">MNVEDKLDADSQFHQELFRQIRELSMSFPDTSEQVSHGAPTFFYKDKKMFVQYRSNHHGDERIALWCASTADIQSTLAQSNPNIYFLPPYVAHLGWIGLRLDRKADWGEIQSIISDAYLSKARPKRK</sequence>
<dbReference type="Pfam" id="PF04237">
    <property type="entry name" value="YjbR"/>
    <property type="match status" value="1"/>
</dbReference>
<dbReference type="AlphaFoldDB" id="A0A4Y8LRG1"/>
<organism evidence="1 2">
    <name type="scientific">Cohnella luojiensis</name>
    <dbReference type="NCBI Taxonomy" id="652876"/>
    <lineage>
        <taxon>Bacteria</taxon>
        <taxon>Bacillati</taxon>
        <taxon>Bacillota</taxon>
        <taxon>Bacilli</taxon>
        <taxon>Bacillales</taxon>
        <taxon>Paenibacillaceae</taxon>
        <taxon>Cohnella</taxon>
    </lineage>
</organism>
<dbReference type="Gene3D" id="3.90.1150.30">
    <property type="match status" value="1"/>
</dbReference>
<protein>
    <submittedName>
        <fullName evidence="1">MmcQ/YjbR family DNA-binding protein</fullName>
    </submittedName>
</protein>
<keyword evidence="2" id="KW-1185">Reference proteome</keyword>
<name>A0A4Y8LRG1_9BACL</name>
<gene>
    <name evidence="1" type="ORF">E2980_21650</name>
</gene>
<proteinExistence type="predicted"/>
<keyword evidence="1" id="KW-0238">DNA-binding</keyword>
<dbReference type="SUPFAM" id="SSF142906">
    <property type="entry name" value="YjbR-like"/>
    <property type="match status" value="1"/>
</dbReference>
<dbReference type="EMBL" id="SOMN01000045">
    <property type="protein sequence ID" value="TFE22594.1"/>
    <property type="molecule type" value="Genomic_DNA"/>
</dbReference>
<accession>A0A4Y8LRG1</accession>
<comment type="caution">
    <text evidence="1">The sequence shown here is derived from an EMBL/GenBank/DDBJ whole genome shotgun (WGS) entry which is preliminary data.</text>
</comment>
<dbReference type="GO" id="GO:0003677">
    <property type="term" value="F:DNA binding"/>
    <property type="evidence" value="ECO:0007669"/>
    <property type="project" value="UniProtKB-KW"/>
</dbReference>
<reference evidence="1 2" key="1">
    <citation type="submission" date="2019-03" db="EMBL/GenBank/DDBJ databases">
        <title>Cohnella endophytica sp. nov., a novel endophytic bacterium isolated from bark of Sonneratia apetala.</title>
        <authorList>
            <person name="Tuo L."/>
        </authorList>
    </citation>
    <scope>NUCLEOTIDE SEQUENCE [LARGE SCALE GENOMIC DNA]</scope>
    <source>
        <strain evidence="1 2">CCTCC AB 208254</strain>
    </source>
</reference>
<evidence type="ECO:0000313" key="2">
    <source>
        <dbReference type="Proteomes" id="UP000297900"/>
    </source>
</evidence>